<dbReference type="Proteomes" id="UP000886523">
    <property type="component" value="Unassembled WGS sequence"/>
</dbReference>
<feature type="compositionally biased region" description="Basic and acidic residues" evidence="1">
    <location>
        <begin position="100"/>
        <end position="112"/>
    </location>
</feature>
<name>A0A9P6AA19_9AGAM</name>
<feature type="region of interest" description="Disordered" evidence="1">
    <location>
        <begin position="92"/>
        <end position="112"/>
    </location>
</feature>
<comment type="caution">
    <text evidence="2">The sequence shown here is derived from an EMBL/GenBank/DDBJ whole genome shotgun (WGS) entry which is preliminary data.</text>
</comment>
<evidence type="ECO:0000313" key="2">
    <source>
        <dbReference type="EMBL" id="KAF9502617.1"/>
    </source>
</evidence>
<evidence type="ECO:0000313" key="3">
    <source>
        <dbReference type="Proteomes" id="UP000886523"/>
    </source>
</evidence>
<dbReference type="AlphaFoldDB" id="A0A9P6AA19"/>
<accession>A0A9P6AA19</accession>
<protein>
    <submittedName>
        <fullName evidence="2">Uncharacterized protein</fullName>
    </submittedName>
</protein>
<gene>
    <name evidence="2" type="ORF">BS47DRAFT_1403367</name>
</gene>
<reference evidence="2" key="1">
    <citation type="journal article" date="2020" name="Nat. Commun.">
        <title>Large-scale genome sequencing of mycorrhizal fungi provides insights into the early evolution of symbiotic traits.</title>
        <authorList>
            <person name="Miyauchi S."/>
            <person name="Kiss E."/>
            <person name="Kuo A."/>
            <person name="Drula E."/>
            <person name="Kohler A."/>
            <person name="Sanchez-Garcia M."/>
            <person name="Morin E."/>
            <person name="Andreopoulos B."/>
            <person name="Barry K.W."/>
            <person name="Bonito G."/>
            <person name="Buee M."/>
            <person name="Carver A."/>
            <person name="Chen C."/>
            <person name="Cichocki N."/>
            <person name="Clum A."/>
            <person name="Culley D."/>
            <person name="Crous P.W."/>
            <person name="Fauchery L."/>
            <person name="Girlanda M."/>
            <person name="Hayes R.D."/>
            <person name="Keri Z."/>
            <person name="LaButti K."/>
            <person name="Lipzen A."/>
            <person name="Lombard V."/>
            <person name="Magnuson J."/>
            <person name="Maillard F."/>
            <person name="Murat C."/>
            <person name="Nolan M."/>
            <person name="Ohm R.A."/>
            <person name="Pangilinan J."/>
            <person name="Pereira M.F."/>
            <person name="Perotto S."/>
            <person name="Peter M."/>
            <person name="Pfister S."/>
            <person name="Riley R."/>
            <person name="Sitrit Y."/>
            <person name="Stielow J.B."/>
            <person name="Szollosi G."/>
            <person name="Zifcakova L."/>
            <person name="Stursova M."/>
            <person name="Spatafora J.W."/>
            <person name="Tedersoo L."/>
            <person name="Vaario L.M."/>
            <person name="Yamada A."/>
            <person name="Yan M."/>
            <person name="Wang P."/>
            <person name="Xu J."/>
            <person name="Bruns T."/>
            <person name="Baldrian P."/>
            <person name="Vilgalys R."/>
            <person name="Dunand C."/>
            <person name="Henrissat B."/>
            <person name="Grigoriev I.V."/>
            <person name="Hibbett D."/>
            <person name="Nagy L.G."/>
            <person name="Martin F.M."/>
        </authorList>
    </citation>
    <scope>NUCLEOTIDE SEQUENCE</scope>
    <source>
        <strain evidence="2">UP504</strain>
    </source>
</reference>
<keyword evidence="3" id="KW-1185">Reference proteome</keyword>
<dbReference type="EMBL" id="MU129848">
    <property type="protein sequence ID" value="KAF9502617.1"/>
    <property type="molecule type" value="Genomic_DNA"/>
</dbReference>
<evidence type="ECO:0000256" key="1">
    <source>
        <dbReference type="SAM" id="MobiDB-lite"/>
    </source>
</evidence>
<organism evidence="2 3">
    <name type="scientific">Hydnum rufescens UP504</name>
    <dbReference type="NCBI Taxonomy" id="1448309"/>
    <lineage>
        <taxon>Eukaryota</taxon>
        <taxon>Fungi</taxon>
        <taxon>Dikarya</taxon>
        <taxon>Basidiomycota</taxon>
        <taxon>Agaricomycotina</taxon>
        <taxon>Agaricomycetes</taxon>
        <taxon>Cantharellales</taxon>
        <taxon>Hydnaceae</taxon>
        <taxon>Hydnum</taxon>
    </lineage>
</organism>
<sequence>MHRRLRMWLIGDSLDCGQQLGGRRFRWSCCHDATNLFFRIVASIDDYWYVRLSVNWVDRQTLFPRRKGVPQLPRDICLLYYLDLSERCFAKFGKGTSSPKETEKLSEQGAKD</sequence>
<proteinExistence type="predicted"/>